<keyword evidence="5" id="KW-0411">Iron-sulfur</keyword>
<dbReference type="Pfam" id="PF01512">
    <property type="entry name" value="Complex1_51K"/>
    <property type="match status" value="1"/>
</dbReference>
<dbReference type="Gene3D" id="3.40.50.11540">
    <property type="entry name" value="NADH-ubiquinone oxidoreductase 51kDa subunit"/>
    <property type="match status" value="1"/>
</dbReference>
<dbReference type="SMART" id="SM00928">
    <property type="entry name" value="NADH_4Fe-4S"/>
    <property type="match status" value="1"/>
</dbReference>
<evidence type="ECO:0000256" key="3">
    <source>
        <dbReference type="ARBA" id="ARBA00022723"/>
    </source>
</evidence>
<evidence type="ECO:0000313" key="7">
    <source>
        <dbReference type="EMBL" id="CAB1129052.1"/>
    </source>
</evidence>
<dbReference type="KEGG" id="hfv:R50_1551"/>
<name>A0A6F8ZHC0_9FIRM</name>
<dbReference type="Gene3D" id="6.10.250.1450">
    <property type="match status" value="1"/>
</dbReference>
<dbReference type="Pfam" id="PF10531">
    <property type="entry name" value="SLBB"/>
    <property type="match status" value="1"/>
</dbReference>
<dbReference type="PANTHER" id="PTHR43578">
    <property type="entry name" value="NADH-QUINONE OXIDOREDUCTASE SUBUNIT F"/>
    <property type="match status" value="1"/>
</dbReference>
<evidence type="ECO:0000313" key="8">
    <source>
        <dbReference type="Proteomes" id="UP000503399"/>
    </source>
</evidence>
<dbReference type="GO" id="GO:0051539">
    <property type="term" value="F:4 iron, 4 sulfur cluster binding"/>
    <property type="evidence" value="ECO:0007669"/>
    <property type="project" value="UniProtKB-KW"/>
</dbReference>
<dbReference type="InterPro" id="IPR011538">
    <property type="entry name" value="Nuo51_FMN-bd"/>
</dbReference>
<feature type="domain" description="NADH-ubiquinone oxidoreductase 51kDa subunit iron-sulphur binding" evidence="6">
    <location>
        <begin position="318"/>
        <end position="363"/>
    </location>
</feature>
<evidence type="ECO:0000256" key="2">
    <source>
        <dbReference type="ARBA" id="ARBA00022485"/>
    </source>
</evidence>
<dbReference type="InterPro" id="IPR037225">
    <property type="entry name" value="Nuo51_FMN-bd_sf"/>
</dbReference>
<protein>
    <submittedName>
        <fullName evidence="7">Putative NADH-quinone oxidoreductase subunit F 2</fullName>
    </submittedName>
</protein>
<evidence type="ECO:0000256" key="4">
    <source>
        <dbReference type="ARBA" id="ARBA00023004"/>
    </source>
</evidence>
<evidence type="ECO:0000259" key="6">
    <source>
        <dbReference type="SMART" id="SM00928"/>
    </source>
</evidence>
<sequence length="407" mass="44005">MGELLPNMDTMHMWSDGYESLAYYRARGGYQALQRALELSPAAIVSRLEEAGLRGRGGAAFPTALKWKSVMESDAPQRYLVVNGAEGEPGSFKDRTLMAMAPHAVLEGILIAAHTLQVDAVLFYVNAKFIDSLAALRQALAEAKEAGLYGTRGLVRTPVRIIPETHVYIAGEETALINVLMGNPAQPWHKPPYPTQQGYNKMPTVVNNVETLAHVAVILRKGAEWYRTERPALFAVSGDVRKPGVFELPLGTPLLRLLEEAGGPLPGQEIQAVLPGGYSTPWILSENFDVRLDYDSLREIGTGLGAAIIVVGSGRSLGSVAWDVLEFFARETCGKCPVCVRGTRAMADGFSAAREGALSAESAESLLALAQKHRRKGVCTFLDTAARFAEAAVPALTMAPVWDESRE</sequence>
<dbReference type="GO" id="GO:0046872">
    <property type="term" value="F:metal ion binding"/>
    <property type="evidence" value="ECO:0007669"/>
    <property type="project" value="UniProtKB-KW"/>
</dbReference>
<gene>
    <name evidence="7" type="ORF">R50_1551</name>
</gene>
<dbReference type="SUPFAM" id="SSF142019">
    <property type="entry name" value="Nqo1 FMN-binding domain-like"/>
    <property type="match status" value="1"/>
</dbReference>
<organism evidence="7 8">
    <name type="scientific">Candidatus Hydrogenisulfobacillus filiaventi</name>
    <dbReference type="NCBI Taxonomy" id="2707344"/>
    <lineage>
        <taxon>Bacteria</taxon>
        <taxon>Bacillati</taxon>
        <taxon>Bacillota</taxon>
        <taxon>Clostridia</taxon>
        <taxon>Eubacteriales</taxon>
        <taxon>Clostridiales Family XVII. Incertae Sedis</taxon>
        <taxon>Candidatus Hydrogenisulfobacillus</taxon>
    </lineage>
</organism>
<reference evidence="7 8" key="1">
    <citation type="submission" date="2020-02" db="EMBL/GenBank/DDBJ databases">
        <authorList>
            <person name="Hogendoorn C."/>
        </authorList>
    </citation>
    <scope>NUCLEOTIDE SEQUENCE [LARGE SCALE GENOMIC DNA]</scope>
    <source>
        <strain evidence="7">R501</strain>
    </source>
</reference>
<keyword evidence="2" id="KW-0004">4Fe-4S</keyword>
<accession>A0A6F8ZHC0</accession>
<keyword evidence="3" id="KW-0479">Metal-binding</keyword>
<proteinExistence type="inferred from homology"/>
<dbReference type="Gene3D" id="3.10.20.600">
    <property type="match status" value="1"/>
</dbReference>
<dbReference type="Proteomes" id="UP000503399">
    <property type="component" value="Chromosome"/>
</dbReference>
<dbReference type="Pfam" id="PF10589">
    <property type="entry name" value="NADH_4Fe-4S"/>
    <property type="match status" value="1"/>
</dbReference>
<keyword evidence="4" id="KW-0408">Iron</keyword>
<comment type="similarity">
    <text evidence="1">Belongs to the complex I 51 kDa subunit family.</text>
</comment>
<dbReference type="InterPro" id="IPR019554">
    <property type="entry name" value="Soluble_ligand-bd"/>
</dbReference>
<dbReference type="AlphaFoldDB" id="A0A6F8ZHC0"/>
<dbReference type="Gene3D" id="1.20.1440.230">
    <property type="entry name" value="NADH-ubiquinone oxidoreductase 51kDa subunit, iron-sulphur binding domain"/>
    <property type="match status" value="1"/>
</dbReference>
<dbReference type="PANTHER" id="PTHR43578:SF3">
    <property type="entry name" value="NADH-QUINONE OXIDOREDUCTASE SUBUNIT F"/>
    <property type="match status" value="1"/>
</dbReference>
<dbReference type="EMBL" id="LR778114">
    <property type="protein sequence ID" value="CAB1129052.1"/>
    <property type="molecule type" value="Genomic_DNA"/>
</dbReference>
<dbReference type="InterPro" id="IPR019575">
    <property type="entry name" value="Nuop51_4Fe4S-bd"/>
</dbReference>
<dbReference type="SUPFAM" id="SSF140490">
    <property type="entry name" value="Nqo1C-terminal domain-like"/>
    <property type="match status" value="1"/>
</dbReference>
<dbReference type="SUPFAM" id="SSF142984">
    <property type="entry name" value="Nqo1 middle domain-like"/>
    <property type="match status" value="1"/>
</dbReference>
<keyword evidence="8" id="KW-1185">Reference proteome</keyword>
<evidence type="ECO:0000256" key="1">
    <source>
        <dbReference type="ARBA" id="ARBA00007523"/>
    </source>
</evidence>
<dbReference type="InterPro" id="IPR037207">
    <property type="entry name" value="Nuop51_4Fe4S-bd_sf"/>
</dbReference>
<evidence type="ECO:0000256" key="5">
    <source>
        <dbReference type="ARBA" id="ARBA00023014"/>
    </source>
</evidence>